<evidence type="ECO:0000256" key="3">
    <source>
        <dbReference type="ARBA" id="ARBA00023163"/>
    </source>
</evidence>
<evidence type="ECO:0008006" key="10">
    <source>
        <dbReference type="Google" id="ProtNLM"/>
    </source>
</evidence>
<feature type="domain" description="RFX-type winged-helix" evidence="7">
    <location>
        <begin position="617"/>
        <end position="689"/>
    </location>
</feature>
<gene>
    <name evidence="8" type="ORF">GJ744_010575</name>
</gene>
<evidence type="ECO:0000313" key="9">
    <source>
        <dbReference type="Proteomes" id="UP000606974"/>
    </source>
</evidence>
<dbReference type="SMART" id="SM00501">
    <property type="entry name" value="BRIGHT"/>
    <property type="match status" value="1"/>
</dbReference>
<dbReference type="PROSITE" id="PS51011">
    <property type="entry name" value="ARID"/>
    <property type="match status" value="1"/>
</dbReference>
<evidence type="ECO:0000313" key="8">
    <source>
        <dbReference type="EMBL" id="KAF7513179.1"/>
    </source>
</evidence>
<accession>A0A8H7ARS8</accession>
<evidence type="ECO:0000259" key="6">
    <source>
        <dbReference type="PROSITE" id="PS51011"/>
    </source>
</evidence>
<keyword evidence="1" id="KW-0156">Chromatin regulator</keyword>
<dbReference type="PROSITE" id="PS51526">
    <property type="entry name" value="RFX_DBD"/>
    <property type="match status" value="1"/>
</dbReference>
<sequence>MAPPPRTEEEAFLDQLATFHEERGTAFDREPKVSGRPVKLLDLYKTVLREGGYDVLSAERMRWRQLAKEFGLGHHHEAAMTFQLKTIYYKYLTAYEIKYHWGEEPPPPEILENLTAKGGDVRKRTLDNFNVPGSRETGLLVDGVESAEDEQKTPRTKNTIEAEEAGSGGRYPTRQLRQDPKRTQLFQPDLGSTRRMFSRATNSPQASPTPQQHQQSSSIDPRNTNFTLDKYQPRQPMAMALRPVVTPGNNAEIFRQRVAAARANAFPKSALEPQQALKHVPGVVMRGPNIYIRCLYGLRSEIREEQEFALHHLVKVSFERGDKYKFEGFPQLAESLLEKALEISTLIHGIKWTISYEEDAGLQDGDVLNGSFGTEGLYERLQNLPVLADTDFLEPAEFSHKLVKLNEAALVIRNMLMLEENAFFLSKFSLLRDFLIIALNLPQQERLVEYRQYVLDIAEQITKFWELEPTSPVYLSLLKNLASEDRGVVLSSARAIARIGMESPRPNRLTNIPLPTIRTLASYLLLDSDDEIMLASLDLLYQYTALPENMTLMLTSESTILRHIIPRLVSLLLHNAQAQEFKLKVKEAQRATPSTTIPVVPDELYNQLLLHLEPDRSTKWLRCCFEEAPNEDITQIAIWQAYQGRFQSNGPIPAADFIKNVSVTFSTAQAQVINGTNPRFIIKGIRPRRVLVNTKGEPLHQCLWQVASQSGNEQSAQSSVGSQPCGLWQSSSKDLWKHMVKDHLSIPLMGDGKFNATAQGSYQCRWLGCTKHANTIETSARVAGLHVRLHVNNSSKATDLYTAAGKFNDVIQDDEFVCHPYVTTLQDEKSTPAGIPYMAVLVLKNLARHIIRQQQNSQVGEISVVEDLFGEVKEQLWHNFILHKTLRYELDHLMSMLYKANGERGSNFDHPRVSDGGIS</sequence>
<dbReference type="SMART" id="SM01014">
    <property type="entry name" value="ARID"/>
    <property type="match status" value="1"/>
</dbReference>
<organism evidence="8 9">
    <name type="scientific">Endocarpon pusillum</name>
    <dbReference type="NCBI Taxonomy" id="364733"/>
    <lineage>
        <taxon>Eukaryota</taxon>
        <taxon>Fungi</taxon>
        <taxon>Dikarya</taxon>
        <taxon>Ascomycota</taxon>
        <taxon>Pezizomycotina</taxon>
        <taxon>Eurotiomycetes</taxon>
        <taxon>Chaetothyriomycetidae</taxon>
        <taxon>Verrucariales</taxon>
        <taxon>Verrucariaceae</taxon>
        <taxon>Endocarpon</taxon>
    </lineage>
</organism>
<evidence type="ECO:0000256" key="2">
    <source>
        <dbReference type="ARBA" id="ARBA00023015"/>
    </source>
</evidence>
<dbReference type="InterPro" id="IPR003150">
    <property type="entry name" value="DNA-bd_RFX"/>
</dbReference>
<evidence type="ECO:0000256" key="1">
    <source>
        <dbReference type="ARBA" id="ARBA00022853"/>
    </source>
</evidence>
<dbReference type="InterPro" id="IPR001606">
    <property type="entry name" value="ARID_dom"/>
</dbReference>
<dbReference type="SUPFAM" id="SSF46774">
    <property type="entry name" value="ARID-like"/>
    <property type="match status" value="1"/>
</dbReference>
<dbReference type="Proteomes" id="UP000606974">
    <property type="component" value="Unassembled WGS sequence"/>
</dbReference>
<keyword evidence="4" id="KW-0539">Nucleus</keyword>
<dbReference type="PANTHER" id="PTHR22970">
    <property type="entry name" value="AT-RICH INTERACTIVE DOMAIN-CONTAINING PROTEIN 2"/>
    <property type="match status" value="1"/>
</dbReference>
<dbReference type="EMBL" id="JAACFV010000007">
    <property type="protein sequence ID" value="KAF7513179.1"/>
    <property type="molecule type" value="Genomic_DNA"/>
</dbReference>
<dbReference type="GO" id="GO:0016586">
    <property type="term" value="C:RSC-type complex"/>
    <property type="evidence" value="ECO:0007669"/>
    <property type="project" value="TreeGrafter"/>
</dbReference>
<name>A0A8H7ARS8_9EURO</name>
<dbReference type="CDD" id="cd16100">
    <property type="entry name" value="ARID"/>
    <property type="match status" value="1"/>
</dbReference>
<dbReference type="GO" id="GO:0003677">
    <property type="term" value="F:DNA binding"/>
    <property type="evidence" value="ECO:0007669"/>
    <property type="project" value="InterPro"/>
</dbReference>
<dbReference type="Gene3D" id="1.10.150.60">
    <property type="entry name" value="ARID DNA-binding domain"/>
    <property type="match status" value="1"/>
</dbReference>
<dbReference type="OrthoDB" id="338531at2759"/>
<comment type="caution">
    <text evidence="8">The sequence shown here is derived from an EMBL/GenBank/DDBJ whole genome shotgun (WGS) entry which is preliminary data.</text>
</comment>
<reference evidence="8" key="1">
    <citation type="submission" date="2020-02" db="EMBL/GenBank/DDBJ databases">
        <authorList>
            <person name="Palmer J.M."/>
        </authorList>
    </citation>
    <scope>NUCLEOTIDE SEQUENCE</scope>
    <source>
        <strain evidence="8">EPUS1.4</strain>
        <tissue evidence="8">Thallus</tissue>
    </source>
</reference>
<dbReference type="InterPro" id="IPR052406">
    <property type="entry name" value="Chromatin_Remodeling_Comp"/>
</dbReference>
<dbReference type="GO" id="GO:0006355">
    <property type="term" value="P:regulation of DNA-templated transcription"/>
    <property type="evidence" value="ECO:0007669"/>
    <property type="project" value="InterPro"/>
</dbReference>
<feature type="region of interest" description="Disordered" evidence="5">
    <location>
        <begin position="126"/>
        <end position="229"/>
    </location>
</feature>
<feature type="compositionally biased region" description="Low complexity" evidence="5">
    <location>
        <begin position="203"/>
        <end position="218"/>
    </location>
</feature>
<keyword evidence="9" id="KW-1185">Reference proteome</keyword>
<protein>
    <recommendedName>
        <fullName evidence="10">ARID domain-containing protein</fullName>
    </recommendedName>
</protein>
<evidence type="ECO:0000256" key="4">
    <source>
        <dbReference type="ARBA" id="ARBA00023242"/>
    </source>
</evidence>
<dbReference type="GO" id="GO:0006325">
    <property type="term" value="P:chromatin organization"/>
    <property type="evidence" value="ECO:0007669"/>
    <property type="project" value="UniProtKB-KW"/>
</dbReference>
<keyword evidence="2" id="KW-0805">Transcription regulation</keyword>
<proteinExistence type="predicted"/>
<dbReference type="AlphaFoldDB" id="A0A8H7ARS8"/>
<evidence type="ECO:0000259" key="7">
    <source>
        <dbReference type="PROSITE" id="PS51526"/>
    </source>
</evidence>
<dbReference type="PANTHER" id="PTHR22970:SF14">
    <property type="entry name" value="AT-RICH INTERACTIVE DOMAIN-CONTAINING PROTEIN 2"/>
    <property type="match status" value="1"/>
</dbReference>
<feature type="domain" description="ARID" evidence="6">
    <location>
        <begin position="6"/>
        <end position="100"/>
    </location>
</feature>
<dbReference type="Pfam" id="PF01388">
    <property type="entry name" value="ARID"/>
    <property type="match status" value="1"/>
</dbReference>
<keyword evidence="3" id="KW-0804">Transcription</keyword>
<dbReference type="InterPro" id="IPR036431">
    <property type="entry name" value="ARID_dom_sf"/>
</dbReference>
<evidence type="ECO:0000256" key="5">
    <source>
        <dbReference type="SAM" id="MobiDB-lite"/>
    </source>
</evidence>